<evidence type="ECO:0000256" key="2">
    <source>
        <dbReference type="ARBA" id="ARBA00005417"/>
    </source>
</evidence>
<accession>A0A7J9SKC1</accession>
<keyword evidence="10" id="KW-1185">Reference proteome</keyword>
<evidence type="ECO:0000256" key="1">
    <source>
        <dbReference type="ARBA" id="ARBA00004202"/>
    </source>
</evidence>
<reference evidence="9 10" key="1">
    <citation type="submission" date="2020-08" db="EMBL/GenBank/DDBJ databases">
        <authorList>
            <person name="Seo M.-J."/>
        </authorList>
    </citation>
    <scope>NUCLEOTIDE SEQUENCE [LARGE SCALE GENOMIC DNA]</scope>
    <source>
        <strain evidence="9 10">MBLA0160</strain>
    </source>
</reference>
<comment type="function">
    <text evidence="7">Probably part of an ABC transporter complex. Responsible for energy coupling to the transport system.</text>
</comment>
<comment type="similarity">
    <text evidence="2">Belongs to the ABC transporter superfamily.</text>
</comment>
<evidence type="ECO:0000256" key="3">
    <source>
        <dbReference type="ARBA" id="ARBA00022448"/>
    </source>
</evidence>
<dbReference type="GO" id="GO:0005524">
    <property type="term" value="F:ATP binding"/>
    <property type="evidence" value="ECO:0007669"/>
    <property type="project" value="UniProtKB-KW"/>
</dbReference>
<evidence type="ECO:0000313" key="10">
    <source>
        <dbReference type="Proteomes" id="UP000546257"/>
    </source>
</evidence>
<dbReference type="SMART" id="SM00382">
    <property type="entry name" value="AAA"/>
    <property type="match status" value="1"/>
</dbReference>
<evidence type="ECO:0000259" key="8">
    <source>
        <dbReference type="PROSITE" id="PS50893"/>
    </source>
</evidence>
<keyword evidence="6" id="KW-0472">Membrane</keyword>
<dbReference type="PROSITE" id="PS50893">
    <property type="entry name" value="ABC_TRANSPORTER_2"/>
    <property type="match status" value="1"/>
</dbReference>
<evidence type="ECO:0000313" key="9">
    <source>
        <dbReference type="EMBL" id="MBB6647404.1"/>
    </source>
</evidence>
<comment type="subcellular location">
    <subcellularLocation>
        <location evidence="1">Cell membrane</location>
        <topology evidence="1">Peripheral membrane protein</topology>
    </subcellularLocation>
</comment>
<dbReference type="InterPro" id="IPR027417">
    <property type="entry name" value="P-loop_NTPase"/>
</dbReference>
<dbReference type="InterPro" id="IPR050095">
    <property type="entry name" value="ECF_ABC_transporter_ATP-bd"/>
</dbReference>
<keyword evidence="3" id="KW-0813">Transport</keyword>
<sequence>MIETVDLRFGYDDRPVLRGVDFTAESGEVTVLLGRNGAGKSSLLKQFNGLLEPDGGYVKVDGERVTYDDDGLERVRKRVGFVFQRPADQLVAPTVGQDVAFGPANDRDAAVDPDGPTVGRALERVGLSGYGERLCSRLSNGERKRVALAGVLATDPDCVVLDEPTAGLDGDGTRALIDRLRGLASEGLTVVVSTHYPGFASAVGDAYAILDDGRIGYRGRTLDGVDSEAFGLRRFDR</sequence>
<dbReference type="InterPro" id="IPR003439">
    <property type="entry name" value="ABC_transporter-like_ATP-bd"/>
</dbReference>
<evidence type="ECO:0000256" key="5">
    <source>
        <dbReference type="ARBA" id="ARBA00022840"/>
    </source>
</evidence>
<proteinExistence type="inferred from homology"/>
<dbReference type="CDD" id="cd03225">
    <property type="entry name" value="ABC_cobalt_CbiO_domain1"/>
    <property type="match status" value="1"/>
</dbReference>
<evidence type="ECO:0000256" key="4">
    <source>
        <dbReference type="ARBA" id="ARBA00022741"/>
    </source>
</evidence>
<dbReference type="PANTHER" id="PTHR43553:SF24">
    <property type="entry name" value="ENERGY-COUPLING FACTOR TRANSPORTER ATP-BINDING PROTEIN ECFA1"/>
    <property type="match status" value="1"/>
</dbReference>
<dbReference type="SUPFAM" id="SSF52540">
    <property type="entry name" value="P-loop containing nucleoside triphosphate hydrolases"/>
    <property type="match status" value="1"/>
</dbReference>
<dbReference type="Gene3D" id="3.40.50.300">
    <property type="entry name" value="P-loop containing nucleotide triphosphate hydrolases"/>
    <property type="match status" value="1"/>
</dbReference>
<dbReference type="GO" id="GO:0043190">
    <property type="term" value="C:ATP-binding cassette (ABC) transporter complex"/>
    <property type="evidence" value="ECO:0007669"/>
    <property type="project" value="TreeGrafter"/>
</dbReference>
<feature type="domain" description="ABC transporter" evidence="8">
    <location>
        <begin position="2"/>
        <end position="237"/>
    </location>
</feature>
<dbReference type="AlphaFoldDB" id="A0A7J9SKC1"/>
<dbReference type="Proteomes" id="UP000546257">
    <property type="component" value="Unassembled WGS sequence"/>
</dbReference>
<protein>
    <submittedName>
        <fullName evidence="9">ABC transporter ATP-binding protein</fullName>
    </submittedName>
</protein>
<name>A0A7J9SKC1_9EURY</name>
<keyword evidence="5 9" id="KW-0067">ATP-binding</keyword>
<dbReference type="EMBL" id="JACKXD010000005">
    <property type="protein sequence ID" value="MBB6647404.1"/>
    <property type="molecule type" value="Genomic_DNA"/>
</dbReference>
<evidence type="ECO:0000256" key="7">
    <source>
        <dbReference type="ARBA" id="ARBA00025157"/>
    </source>
</evidence>
<comment type="caution">
    <text evidence="9">The sequence shown here is derived from an EMBL/GenBank/DDBJ whole genome shotgun (WGS) entry which is preliminary data.</text>
</comment>
<gene>
    <name evidence="9" type="ORF">H5V44_14115</name>
</gene>
<dbReference type="Pfam" id="PF00005">
    <property type="entry name" value="ABC_tran"/>
    <property type="match status" value="1"/>
</dbReference>
<organism evidence="9 10">
    <name type="scientific">Halobellus ruber</name>
    <dbReference type="NCBI Taxonomy" id="2761102"/>
    <lineage>
        <taxon>Archaea</taxon>
        <taxon>Methanobacteriati</taxon>
        <taxon>Methanobacteriota</taxon>
        <taxon>Stenosarchaea group</taxon>
        <taxon>Halobacteria</taxon>
        <taxon>Halobacteriales</taxon>
        <taxon>Haloferacaceae</taxon>
        <taxon>Halobellus</taxon>
    </lineage>
</organism>
<keyword evidence="4" id="KW-0547">Nucleotide-binding</keyword>
<dbReference type="RefSeq" id="WP_185193777.1">
    <property type="nucleotide sequence ID" value="NZ_JACKXD010000005.1"/>
</dbReference>
<dbReference type="GO" id="GO:0016887">
    <property type="term" value="F:ATP hydrolysis activity"/>
    <property type="evidence" value="ECO:0007669"/>
    <property type="project" value="InterPro"/>
</dbReference>
<dbReference type="PANTHER" id="PTHR43553">
    <property type="entry name" value="HEAVY METAL TRANSPORTER"/>
    <property type="match status" value="1"/>
</dbReference>
<dbReference type="InterPro" id="IPR015856">
    <property type="entry name" value="ABC_transpr_CbiO/EcfA_su"/>
</dbReference>
<dbReference type="InterPro" id="IPR003593">
    <property type="entry name" value="AAA+_ATPase"/>
</dbReference>
<evidence type="ECO:0000256" key="6">
    <source>
        <dbReference type="ARBA" id="ARBA00023136"/>
    </source>
</evidence>
<dbReference type="GO" id="GO:0042626">
    <property type="term" value="F:ATPase-coupled transmembrane transporter activity"/>
    <property type="evidence" value="ECO:0007669"/>
    <property type="project" value="TreeGrafter"/>
</dbReference>